<dbReference type="EMBL" id="KF900759">
    <property type="protein sequence ID" value="AIF06088.1"/>
    <property type="molecule type" value="Genomic_DNA"/>
</dbReference>
<comment type="function">
    <text evidence="4">The globular domain of the protein is located near the polypeptide exit tunnel on the outside of the subunit, while an extended beta-hairpin is found that lines the wall of the exit tunnel in the center of the 70S ribosome.</text>
</comment>
<dbReference type="InterPro" id="IPR057265">
    <property type="entry name" value="Ribosomal_uL22_arc-type"/>
</dbReference>
<dbReference type="PANTHER" id="PTHR11593">
    <property type="entry name" value="60S RIBOSOMAL PROTEIN L17"/>
    <property type="match status" value="1"/>
</dbReference>
<evidence type="ECO:0000256" key="2">
    <source>
        <dbReference type="ARBA" id="ARBA00022980"/>
    </source>
</evidence>
<dbReference type="HAMAP" id="MF_01331_A">
    <property type="entry name" value="Ribosomal_uL22_A"/>
    <property type="match status" value="1"/>
</dbReference>
<dbReference type="Pfam" id="PF00237">
    <property type="entry name" value="Ribosomal_L22"/>
    <property type="match status" value="1"/>
</dbReference>
<reference evidence="7" key="1">
    <citation type="journal article" date="2014" name="Genome Biol. Evol.">
        <title>Pangenome evidence for extensive interdomain horizontal transfer affecting lineage core and shell genes in uncultured planktonic thaumarchaeota and euryarchaeota.</title>
        <authorList>
            <person name="Deschamps P."/>
            <person name="Zivanovic Y."/>
            <person name="Moreira D."/>
            <person name="Rodriguez-Valera F."/>
            <person name="Lopez-Garcia P."/>
        </authorList>
    </citation>
    <scope>NUCLEOTIDE SEQUENCE</scope>
</reference>
<comment type="similarity">
    <text evidence="1 4 5">Belongs to the universal ribosomal protein uL22 family.</text>
</comment>
<evidence type="ECO:0000313" key="7">
    <source>
        <dbReference type="EMBL" id="AIF06088.1"/>
    </source>
</evidence>
<evidence type="ECO:0000256" key="5">
    <source>
        <dbReference type="RuleBase" id="RU004005"/>
    </source>
</evidence>
<evidence type="ECO:0000256" key="6">
    <source>
        <dbReference type="RuleBase" id="RU004007"/>
    </source>
</evidence>
<dbReference type="InterPro" id="IPR036394">
    <property type="entry name" value="Ribosomal_uL22_sf"/>
</dbReference>
<keyword evidence="4 6" id="KW-0694">RNA-binding</keyword>
<proteinExistence type="inferred from homology"/>
<comment type="subunit">
    <text evidence="4 6">Part of the 50S ribosomal subunit.</text>
</comment>
<dbReference type="Gene3D" id="3.90.470.10">
    <property type="entry name" value="Ribosomal protein L22/L17"/>
    <property type="match status" value="1"/>
</dbReference>
<dbReference type="CDD" id="cd00336">
    <property type="entry name" value="Ribosomal_L22"/>
    <property type="match status" value="1"/>
</dbReference>
<dbReference type="GO" id="GO:0022625">
    <property type="term" value="C:cytosolic large ribosomal subunit"/>
    <property type="evidence" value="ECO:0007669"/>
    <property type="project" value="UniProtKB-UniRule"/>
</dbReference>
<evidence type="ECO:0000256" key="1">
    <source>
        <dbReference type="ARBA" id="ARBA00009451"/>
    </source>
</evidence>
<organism evidence="7">
    <name type="scientific">uncultured marine group II/III euryarchaeote KM3_18_H05</name>
    <dbReference type="NCBI Taxonomy" id="1457957"/>
    <lineage>
        <taxon>Archaea</taxon>
        <taxon>Methanobacteriati</taxon>
        <taxon>Methanobacteriota</taxon>
        <taxon>environmental samples</taxon>
    </lineage>
</organism>
<dbReference type="GO" id="GO:0002181">
    <property type="term" value="P:cytoplasmic translation"/>
    <property type="evidence" value="ECO:0007669"/>
    <property type="project" value="TreeGrafter"/>
</dbReference>
<dbReference type="InterPro" id="IPR005721">
    <property type="entry name" value="Ribosomal_uL22_euk/arc"/>
</dbReference>
<accession>A0A075GW96</accession>
<dbReference type="PANTHER" id="PTHR11593:SF10">
    <property type="entry name" value="60S RIBOSOMAL PROTEIN L17"/>
    <property type="match status" value="1"/>
</dbReference>
<sequence>MKGYSFPYDPEIHAAARGKEMAISPRHAREICRAIRGMELERARGYLGRVIDMREPVPFTRHAGKVGHRKGKGRAAGRYPRKAAAAILKVIESAQSNGETMHLDIDEWRIVHVATSRGPAFEARFPRARGRATPKMRETANVEVVLEGIE</sequence>
<evidence type="ECO:0000256" key="4">
    <source>
        <dbReference type="HAMAP-Rule" id="MF_01331"/>
    </source>
</evidence>
<keyword evidence="4 6" id="KW-0699">rRNA-binding</keyword>
<gene>
    <name evidence="7" type="primary">RP-L22</name>
    <name evidence="4" type="synonym">rpl22</name>
    <name evidence="7" type="synonym">rplV</name>
</gene>
<dbReference type="NCBIfam" id="NF003260">
    <property type="entry name" value="PRK04223.1"/>
    <property type="match status" value="1"/>
</dbReference>
<evidence type="ECO:0000256" key="3">
    <source>
        <dbReference type="ARBA" id="ARBA00023274"/>
    </source>
</evidence>
<dbReference type="GO" id="GO:0003735">
    <property type="term" value="F:structural constituent of ribosome"/>
    <property type="evidence" value="ECO:0007669"/>
    <property type="project" value="UniProtKB-UniRule"/>
</dbReference>
<comment type="function">
    <text evidence="4 6">This protein binds specifically to 23S rRNA. It makes multiple contacts with different domains of the 23S rRNA in the assembled 50S subunit and ribosome.</text>
</comment>
<dbReference type="AlphaFoldDB" id="A0A075GW96"/>
<dbReference type="SUPFAM" id="SSF54843">
    <property type="entry name" value="Ribosomal protein L22"/>
    <property type="match status" value="1"/>
</dbReference>
<keyword evidence="3 4" id="KW-0687">Ribonucleoprotein</keyword>
<dbReference type="NCBIfam" id="TIGR01038">
    <property type="entry name" value="uL22_arch_euk"/>
    <property type="match status" value="1"/>
</dbReference>
<name>A0A075GW96_9EURY</name>
<keyword evidence="2 4" id="KW-0689">Ribosomal protein</keyword>
<protein>
    <recommendedName>
        <fullName evidence="4">Large ribosomal subunit protein uL22</fullName>
    </recommendedName>
</protein>
<dbReference type="GO" id="GO:0019843">
    <property type="term" value="F:rRNA binding"/>
    <property type="evidence" value="ECO:0007669"/>
    <property type="project" value="UniProtKB-UniRule"/>
</dbReference>
<dbReference type="InterPro" id="IPR001063">
    <property type="entry name" value="Ribosomal_uL22"/>
</dbReference>